<feature type="compositionally biased region" description="Polar residues" evidence="1">
    <location>
        <begin position="1"/>
        <end position="10"/>
    </location>
</feature>
<name>A0ABD5W1H5_9EURY</name>
<proteinExistence type="predicted"/>
<evidence type="ECO:0000313" key="3">
    <source>
        <dbReference type="Proteomes" id="UP001596445"/>
    </source>
</evidence>
<evidence type="ECO:0000313" key="2">
    <source>
        <dbReference type="EMBL" id="MFC7059405.1"/>
    </source>
</evidence>
<evidence type="ECO:0000256" key="1">
    <source>
        <dbReference type="SAM" id="MobiDB-lite"/>
    </source>
</evidence>
<dbReference type="Proteomes" id="UP001596445">
    <property type="component" value="Unassembled WGS sequence"/>
</dbReference>
<accession>A0ABD5W1H5</accession>
<dbReference type="EMBL" id="JBHSZI010000001">
    <property type="protein sequence ID" value="MFC7059405.1"/>
    <property type="molecule type" value="Genomic_DNA"/>
</dbReference>
<dbReference type="InterPro" id="IPR035185">
    <property type="entry name" value="DUF5305"/>
</dbReference>
<dbReference type="RefSeq" id="WP_382186963.1">
    <property type="nucleotide sequence ID" value="NZ_JBHSZI010000001.1"/>
</dbReference>
<feature type="compositionally biased region" description="Polar residues" evidence="1">
    <location>
        <begin position="145"/>
        <end position="167"/>
    </location>
</feature>
<feature type="region of interest" description="Disordered" evidence="1">
    <location>
        <begin position="1"/>
        <end position="41"/>
    </location>
</feature>
<organism evidence="2 3">
    <name type="scientific">Halovenus salina</name>
    <dbReference type="NCBI Taxonomy" id="1510225"/>
    <lineage>
        <taxon>Archaea</taxon>
        <taxon>Methanobacteriati</taxon>
        <taxon>Methanobacteriota</taxon>
        <taxon>Stenosarchaea group</taxon>
        <taxon>Halobacteria</taxon>
        <taxon>Halobacteriales</taxon>
        <taxon>Haloarculaceae</taxon>
        <taxon>Halovenus</taxon>
    </lineage>
</organism>
<feature type="compositionally biased region" description="Polar residues" evidence="1">
    <location>
        <begin position="21"/>
        <end position="30"/>
    </location>
</feature>
<dbReference type="Pfam" id="PF17231">
    <property type="entry name" value="DUF5305"/>
    <property type="match status" value="1"/>
</dbReference>
<feature type="region of interest" description="Disordered" evidence="1">
    <location>
        <begin position="145"/>
        <end position="176"/>
    </location>
</feature>
<sequence>MGYSVGFTSHTTERHAGVSPTPGTALTSDGTAVGREPQEKEYHRLRYASRRDEVDEWITTGKTPTAGDTSEVEVDDIERLVDVAIDTNQRVIEDSRTGTLSVQTPTTIYRYVPPAAAVSGGKSEHEALREANNGHAPTEELVTTATTDGNAETISMTDGQSADQSAEQGEENWEDD</sequence>
<reference evidence="2 3" key="1">
    <citation type="journal article" date="2019" name="Int. J. Syst. Evol. Microbiol.">
        <title>The Global Catalogue of Microorganisms (GCM) 10K type strain sequencing project: providing services to taxonomists for standard genome sequencing and annotation.</title>
        <authorList>
            <consortium name="The Broad Institute Genomics Platform"/>
            <consortium name="The Broad Institute Genome Sequencing Center for Infectious Disease"/>
            <person name="Wu L."/>
            <person name="Ma J."/>
        </authorList>
    </citation>
    <scope>NUCLEOTIDE SEQUENCE [LARGE SCALE GENOMIC DNA]</scope>
    <source>
        <strain evidence="2 3">JCM 30072</strain>
    </source>
</reference>
<gene>
    <name evidence="2" type="ORF">ACFQQG_16050</name>
</gene>
<protein>
    <submittedName>
        <fullName evidence="2">DUF5305 family protein</fullName>
    </submittedName>
</protein>
<dbReference type="AlphaFoldDB" id="A0ABD5W1H5"/>
<comment type="caution">
    <text evidence="2">The sequence shown here is derived from an EMBL/GenBank/DDBJ whole genome shotgun (WGS) entry which is preliminary data.</text>
</comment>
<keyword evidence="3" id="KW-1185">Reference proteome</keyword>